<feature type="domain" description="DAGKc" evidence="12">
    <location>
        <begin position="1"/>
        <end position="131"/>
    </location>
</feature>
<dbReference type="RefSeq" id="WP_262310502.1">
    <property type="nucleotide sequence ID" value="NZ_CP106679.1"/>
</dbReference>
<evidence type="ECO:0000256" key="4">
    <source>
        <dbReference type="ARBA" id="ARBA00022723"/>
    </source>
</evidence>
<dbReference type="Pfam" id="PF19279">
    <property type="entry name" value="YegS_C"/>
    <property type="match status" value="1"/>
</dbReference>
<dbReference type="SUPFAM" id="SSF111331">
    <property type="entry name" value="NAD kinase/diacylglycerol kinase-like"/>
    <property type="match status" value="1"/>
</dbReference>
<keyword evidence="9" id="KW-0443">Lipid metabolism</keyword>
<evidence type="ECO:0000256" key="1">
    <source>
        <dbReference type="ARBA" id="ARBA00001946"/>
    </source>
</evidence>
<reference evidence="13" key="1">
    <citation type="submission" date="2022-09" db="EMBL/GenBank/DDBJ databases">
        <title>Comparative genomics and taxonomic characterization of three novel marine species of genus Reichenbachiella exhibiting antioxidant and polysaccharide degradation activities.</title>
        <authorList>
            <person name="Muhammad N."/>
            <person name="Lee Y.-J."/>
            <person name="Ko J."/>
            <person name="Kim S.-G."/>
        </authorList>
    </citation>
    <scope>NUCLEOTIDE SEQUENCE</scope>
    <source>
        <strain evidence="13">BKB1-1</strain>
    </source>
</reference>
<evidence type="ECO:0000256" key="8">
    <source>
        <dbReference type="ARBA" id="ARBA00022842"/>
    </source>
</evidence>
<dbReference type="InterPro" id="IPR005218">
    <property type="entry name" value="Diacylglycerol/lipid_kinase"/>
</dbReference>
<dbReference type="GO" id="GO:0016301">
    <property type="term" value="F:kinase activity"/>
    <property type="evidence" value="ECO:0007669"/>
    <property type="project" value="UniProtKB-KW"/>
</dbReference>
<dbReference type="NCBIfam" id="TIGR00147">
    <property type="entry name" value="YegS/Rv2252/BmrU family lipid kinase"/>
    <property type="match status" value="1"/>
</dbReference>
<dbReference type="Proteomes" id="UP001065174">
    <property type="component" value="Chromosome"/>
</dbReference>
<evidence type="ECO:0000256" key="2">
    <source>
        <dbReference type="ARBA" id="ARBA00022516"/>
    </source>
</evidence>
<evidence type="ECO:0000256" key="10">
    <source>
        <dbReference type="ARBA" id="ARBA00023209"/>
    </source>
</evidence>
<dbReference type="PROSITE" id="PS50146">
    <property type="entry name" value="DAGK"/>
    <property type="match status" value="1"/>
</dbReference>
<keyword evidence="2" id="KW-0444">Lipid biosynthesis</keyword>
<dbReference type="SMART" id="SM00046">
    <property type="entry name" value="DAGKc"/>
    <property type="match status" value="1"/>
</dbReference>
<evidence type="ECO:0000256" key="6">
    <source>
        <dbReference type="ARBA" id="ARBA00022777"/>
    </source>
</evidence>
<dbReference type="InterPro" id="IPR050187">
    <property type="entry name" value="Lipid_Phosphate_FormReg"/>
</dbReference>
<dbReference type="Gene3D" id="3.40.50.10330">
    <property type="entry name" value="Probable inorganic polyphosphate/atp-NAD kinase, domain 1"/>
    <property type="match status" value="1"/>
</dbReference>
<dbReference type="InterPro" id="IPR045540">
    <property type="entry name" value="YegS/DAGK_C"/>
</dbReference>
<dbReference type="PANTHER" id="PTHR12358">
    <property type="entry name" value="SPHINGOSINE KINASE"/>
    <property type="match status" value="1"/>
</dbReference>
<keyword evidence="11" id="KW-1208">Phospholipid metabolism</keyword>
<accession>A0ABY6CUN3</accession>
<evidence type="ECO:0000256" key="9">
    <source>
        <dbReference type="ARBA" id="ARBA00023098"/>
    </source>
</evidence>
<proteinExistence type="predicted"/>
<name>A0ABY6CUN3_9BACT</name>
<keyword evidence="7" id="KW-0067">ATP-binding</keyword>
<dbReference type="InterPro" id="IPR017438">
    <property type="entry name" value="ATP-NAD_kinase_N"/>
</dbReference>
<keyword evidence="8" id="KW-0460">Magnesium</keyword>
<keyword evidence="3" id="KW-0808">Transferase</keyword>
<evidence type="ECO:0000313" key="14">
    <source>
        <dbReference type="Proteomes" id="UP001065174"/>
    </source>
</evidence>
<keyword evidence="4" id="KW-0479">Metal-binding</keyword>
<dbReference type="PANTHER" id="PTHR12358:SF106">
    <property type="entry name" value="LIPID KINASE YEGS"/>
    <property type="match status" value="1"/>
</dbReference>
<dbReference type="Gene3D" id="2.60.200.40">
    <property type="match status" value="1"/>
</dbReference>
<dbReference type="InterPro" id="IPR016064">
    <property type="entry name" value="NAD/diacylglycerol_kinase_sf"/>
</dbReference>
<organism evidence="13 14">
    <name type="scientific">Reichenbachiella agarivorans</name>
    <dbReference type="NCBI Taxonomy" id="2979464"/>
    <lineage>
        <taxon>Bacteria</taxon>
        <taxon>Pseudomonadati</taxon>
        <taxon>Bacteroidota</taxon>
        <taxon>Cytophagia</taxon>
        <taxon>Cytophagales</taxon>
        <taxon>Reichenbachiellaceae</taxon>
        <taxon>Reichenbachiella</taxon>
    </lineage>
</organism>
<keyword evidence="10" id="KW-0594">Phospholipid biosynthesis</keyword>
<sequence length="293" mass="32513">MSTASLLFVINPKSGASDKKNLDATVSEFCNRNDLTFHLYKTTGDQDVSHIKELIEKLKPQIVIAGGGDGTVTLVAELVMDTTIKLAILPLGSANGLATELGIPEDWEENLSLLLHPKTMSMHAIKINDKYLSLHLADLGFNADLIKEFEKEGQRGMLGYAKSFIKKMSQRKSGRFKVQTPESVNRYKADMIVIANASSYGTGAIVNPRCDLEDDLFEVCIFKPLPWHNFLEFTWYSFAGQLENSKYFSIYQTNQVTITSTKPHTLQIDGEVIGSVNKVTARLLPKAVNLVIP</sequence>
<protein>
    <submittedName>
        <fullName evidence="13">YegS/Rv2252/BmrU family lipid kinase</fullName>
    </submittedName>
</protein>
<evidence type="ECO:0000259" key="12">
    <source>
        <dbReference type="PROSITE" id="PS50146"/>
    </source>
</evidence>
<evidence type="ECO:0000256" key="5">
    <source>
        <dbReference type="ARBA" id="ARBA00022741"/>
    </source>
</evidence>
<evidence type="ECO:0000256" key="11">
    <source>
        <dbReference type="ARBA" id="ARBA00023264"/>
    </source>
</evidence>
<keyword evidence="6 13" id="KW-0418">Kinase</keyword>
<keyword evidence="14" id="KW-1185">Reference proteome</keyword>
<dbReference type="EMBL" id="CP106679">
    <property type="protein sequence ID" value="UXP33073.1"/>
    <property type="molecule type" value="Genomic_DNA"/>
</dbReference>
<evidence type="ECO:0000313" key="13">
    <source>
        <dbReference type="EMBL" id="UXP33073.1"/>
    </source>
</evidence>
<evidence type="ECO:0000256" key="3">
    <source>
        <dbReference type="ARBA" id="ARBA00022679"/>
    </source>
</evidence>
<comment type="cofactor">
    <cofactor evidence="1">
        <name>Mg(2+)</name>
        <dbReference type="ChEBI" id="CHEBI:18420"/>
    </cofactor>
</comment>
<dbReference type="InterPro" id="IPR001206">
    <property type="entry name" value="Diacylglycerol_kinase_cat_dom"/>
</dbReference>
<gene>
    <name evidence="13" type="ORF">N6H18_03775</name>
</gene>
<evidence type="ECO:0000256" key="7">
    <source>
        <dbReference type="ARBA" id="ARBA00022840"/>
    </source>
</evidence>
<keyword evidence="5" id="KW-0547">Nucleotide-binding</keyword>
<dbReference type="Pfam" id="PF00781">
    <property type="entry name" value="DAGK_cat"/>
    <property type="match status" value="1"/>
</dbReference>